<dbReference type="SMART" id="SM00516">
    <property type="entry name" value="SEC14"/>
    <property type="match status" value="1"/>
</dbReference>
<dbReference type="CDD" id="cd00170">
    <property type="entry name" value="SEC14"/>
    <property type="match status" value="1"/>
</dbReference>
<sequence>MDVKSVGLFFGKVLALAVVYEATSMGGKSHRVAWRGLQCACLVHASPWKVGRVPGIAAVLRPFKPFTRPMVMMSIATLFSGGEGPPTALQGLQSEESARIAHNVQTHAEGDLELRALEALKAELQQKNINLPPRIDDSELRYFLRSNAHYLPVVIKKLQDHLRWRQSQVFLTQTELQKWDHLVFWHGNDGDGRPCLVVRLGQAYQELARSEQATFVNVLISQTEHGARELVHAGTAVEDLTIIVDCFEMQLLSLPVSLMKAAAETLQRNYPRRLAHMYLLNVPGFLRIVAMAILSVCGPITRQKIRVLGDHFTPVVEQQIGGLQRLPRVLGGQCQCAKCDQVEAEVRAAAQATPRPQLRVQGREPIATPESVGMANWAEVPQATAAASPGESWRQILAIIGLIFVMLVPLVIKLITADWRSTQEVETEVVS</sequence>
<name>A0A1Y1HW13_KLENI</name>
<dbReference type="Gene3D" id="3.40.525.10">
    <property type="entry name" value="CRAL-TRIO lipid binding domain"/>
    <property type="match status" value="1"/>
</dbReference>
<feature type="transmembrane region" description="Helical" evidence="1">
    <location>
        <begin position="396"/>
        <end position="415"/>
    </location>
</feature>
<keyword evidence="2" id="KW-0732">Signal</keyword>
<gene>
    <name evidence="4" type="ORF">KFL_001260040</name>
</gene>
<proteinExistence type="predicted"/>
<dbReference type="EMBL" id="DF237075">
    <property type="protein sequence ID" value="GAQ82834.1"/>
    <property type="molecule type" value="Genomic_DNA"/>
</dbReference>
<dbReference type="PANTHER" id="PTHR47041">
    <property type="entry name" value="SEC14 CYTOSOLIC FACTOR FAMILY PROTEIN / PHOSPHOGLYCERIDE TRANSFER FAMILY PROTEIN"/>
    <property type="match status" value="1"/>
</dbReference>
<feature type="chain" id="PRO_5012485713" evidence="2">
    <location>
        <begin position="16"/>
        <end position="431"/>
    </location>
</feature>
<dbReference type="AlphaFoldDB" id="A0A1Y1HW13"/>
<dbReference type="InterPro" id="IPR001251">
    <property type="entry name" value="CRAL-TRIO_dom"/>
</dbReference>
<protein>
    <submittedName>
        <fullName evidence="4">SEC14 cytosolic factor family protein</fullName>
    </submittedName>
</protein>
<evidence type="ECO:0000259" key="3">
    <source>
        <dbReference type="PROSITE" id="PS50191"/>
    </source>
</evidence>
<dbReference type="Pfam" id="PF00650">
    <property type="entry name" value="CRAL_TRIO"/>
    <property type="match status" value="1"/>
</dbReference>
<dbReference type="InterPro" id="IPR036273">
    <property type="entry name" value="CRAL/TRIO_N_dom_sf"/>
</dbReference>
<dbReference type="InterPro" id="IPR036865">
    <property type="entry name" value="CRAL-TRIO_dom_sf"/>
</dbReference>
<dbReference type="STRING" id="105231.A0A1Y1HW13"/>
<dbReference type="Proteomes" id="UP000054558">
    <property type="component" value="Unassembled WGS sequence"/>
</dbReference>
<evidence type="ECO:0000256" key="1">
    <source>
        <dbReference type="SAM" id="Phobius"/>
    </source>
</evidence>
<accession>A0A1Y1HW13</accession>
<reference evidence="4 5" key="1">
    <citation type="journal article" date="2014" name="Nat. Commun.">
        <title>Klebsormidium flaccidum genome reveals primary factors for plant terrestrial adaptation.</title>
        <authorList>
            <person name="Hori K."/>
            <person name="Maruyama F."/>
            <person name="Fujisawa T."/>
            <person name="Togashi T."/>
            <person name="Yamamoto N."/>
            <person name="Seo M."/>
            <person name="Sato S."/>
            <person name="Yamada T."/>
            <person name="Mori H."/>
            <person name="Tajima N."/>
            <person name="Moriyama T."/>
            <person name="Ikeuchi M."/>
            <person name="Watanabe M."/>
            <person name="Wada H."/>
            <person name="Kobayashi K."/>
            <person name="Saito M."/>
            <person name="Masuda T."/>
            <person name="Sasaki-Sekimoto Y."/>
            <person name="Mashiguchi K."/>
            <person name="Awai K."/>
            <person name="Shimojima M."/>
            <person name="Masuda S."/>
            <person name="Iwai M."/>
            <person name="Nobusawa T."/>
            <person name="Narise T."/>
            <person name="Kondo S."/>
            <person name="Saito H."/>
            <person name="Sato R."/>
            <person name="Murakawa M."/>
            <person name="Ihara Y."/>
            <person name="Oshima-Yamada Y."/>
            <person name="Ohtaka K."/>
            <person name="Satoh M."/>
            <person name="Sonobe K."/>
            <person name="Ishii M."/>
            <person name="Ohtani R."/>
            <person name="Kanamori-Sato M."/>
            <person name="Honoki R."/>
            <person name="Miyazaki D."/>
            <person name="Mochizuki H."/>
            <person name="Umetsu J."/>
            <person name="Higashi K."/>
            <person name="Shibata D."/>
            <person name="Kamiya Y."/>
            <person name="Sato N."/>
            <person name="Nakamura Y."/>
            <person name="Tabata S."/>
            <person name="Ida S."/>
            <person name="Kurokawa K."/>
            <person name="Ohta H."/>
        </authorList>
    </citation>
    <scope>NUCLEOTIDE SEQUENCE [LARGE SCALE GENOMIC DNA]</scope>
    <source>
        <strain evidence="4 5">NIES-2285</strain>
    </source>
</reference>
<dbReference type="SUPFAM" id="SSF46938">
    <property type="entry name" value="CRAL/TRIO N-terminal domain"/>
    <property type="match status" value="1"/>
</dbReference>
<keyword evidence="1" id="KW-1133">Transmembrane helix</keyword>
<keyword evidence="5" id="KW-1185">Reference proteome</keyword>
<dbReference type="OrthoDB" id="1434354at2759"/>
<keyword evidence="1" id="KW-0472">Membrane</keyword>
<dbReference type="PANTHER" id="PTHR47041:SF5">
    <property type="entry name" value="SEC14 CYTOSOLIC FACTOR FAMILY PROTEIN"/>
    <property type="match status" value="1"/>
</dbReference>
<dbReference type="OMA" id="MDYPERW"/>
<dbReference type="PROSITE" id="PS50191">
    <property type="entry name" value="CRAL_TRIO"/>
    <property type="match status" value="1"/>
</dbReference>
<keyword evidence="1" id="KW-0812">Transmembrane</keyword>
<evidence type="ECO:0000313" key="5">
    <source>
        <dbReference type="Proteomes" id="UP000054558"/>
    </source>
</evidence>
<evidence type="ECO:0000256" key="2">
    <source>
        <dbReference type="SAM" id="SignalP"/>
    </source>
</evidence>
<evidence type="ECO:0000313" key="4">
    <source>
        <dbReference type="EMBL" id="GAQ82834.1"/>
    </source>
</evidence>
<dbReference type="SUPFAM" id="SSF52087">
    <property type="entry name" value="CRAL/TRIO domain"/>
    <property type="match status" value="1"/>
</dbReference>
<feature type="signal peptide" evidence="2">
    <location>
        <begin position="1"/>
        <end position="15"/>
    </location>
</feature>
<organism evidence="4 5">
    <name type="scientific">Klebsormidium nitens</name>
    <name type="common">Green alga</name>
    <name type="synonym">Ulothrix nitens</name>
    <dbReference type="NCBI Taxonomy" id="105231"/>
    <lineage>
        <taxon>Eukaryota</taxon>
        <taxon>Viridiplantae</taxon>
        <taxon>Streptophyta</taxon>
        <taxon>Klebsormidiophyceae</taxon>
        <taxon>Klebsormidiales</taxon>
        <taxon>Klebsormidiaceae</taxon>
        <taxon>Klebsormidium</taxon>
    </lineage>
</organism>
<feature type="domain" description="CRAL-TRIO" evidence="3">
    <location>
        <begin position="172"/>
        <end position="338"/>
    </location>
</feature>